<feature type="non-terminal residue" evidence="1">
    <location>
        <position position="1"/>
    </location>
</feature>
<dbReference type="EMBL" id="BSDY01000003">
    <property type="protein sequence ID" value="GLI55263.1"/>
    <property type="molecule type" value="Genomic_DNA"/>
</dbReference>
<name>A0A9W6LMA6_9FUSO</name>
<organism evidence="1 2">
    <name type="scientific">Propionigenium maris DSM 9537</name>
    <dbReference type="NCBI Taxonomy" id="1123000"/>
    <lineage>
        <taxon>Bacteria</taxon>
        <taxon>Fusobacteriati</taxon>
        <taxon>Fusobacteriota</taxon>
        <taxon>Fusobacteriia</taxon>
        <taxon>Fusobacteriales</taxon>
        <taxon>Fusobacteriaceae</taxon>
        <taxon>Propionigenium</taxon>
    </lineage>
</organism>
<evidence type="ECO:0000313" key="2">
    <source>
        <dbReference type="Proteomes" id="UP001144471"/>
    </source>
</evidence>
<evidence type="ECO:0000313" key="1">
    <source>
        <dbReference type="EMBL" id="GLI55263.1"/>
    </source>
</evidence>
<comment type="caution">
    <text evidence="1">The sequence shown here is derived from an EMBL/GenBank/DDBJ whole genome shotgun (WGS) entry which is preliminary data.</text>
</comment>
<reference evidence="1" key="1">
    <citation type="submission" date="2022-12" db="EMBL/GenBank/DDBJ databases">
        <title>Reference genome sequencing for broad-spectrum identification of bacterial and archaeal isolates by mass spectrometry.</title>
        <authorList>
            <person name="Sekiguchi Y."/>
            <person name="Tourlousse D.M."/>
        </authorList>
    </citation>
    <scope>NUCLEOTIDE SEQUENCE</scope>
    <source>
        <strain evidence="1">10succ1</strain>
    </source>
</reference>
<protein>
    <submittedName>
        <fullName evidence="1">Uncharacterized protein</fullName>
    </submittedName>
</protein>
<accession>A0A9W6LMA6</accession>
<gene>
    <name evidence="1" type="ORF">PM10SUCC1_07770</name>
</gene>
<proteinExistence type="predicted"/>
<keyword evidence="2" id="KW-1185">Reference proteome</keyword>
<dbReference type="AlphaFoldDB" id="A0A9W6LMA6"/>
<dbReference type="Proteomes" id="UP001144471">
    <property type="component" value="Unassembled WGS sequence"/>
</dbReference>
<sequence>SHIALPLKTLVILLLLLSLLQILRSQLLLPWIRQRYFLGILLLELESILSLSRT</sequence>